<dbReference type="Proteomes" id="UP000721861">
    <property type="component" value="Unassembled WGS sequence"/>
</dbReference>
<protein>
    <recommendedName>
        <fullName evidence="3">Phage protein</fullName>
    </recommendedName>
</protein>
<proteinExistence type="predicted"/>
<evidence type="ECO:0008006" key="3">
    <source>
        <dbReference type="Google" id="ProtNLM"/>
    </source>
</evidence>
<comment type="caution">
    <text evidence="1">The sequence shown here is derived from an EMBL/GenBank/DDBJ whole genome shotgun (WGS) entry which is preliminary data.</text>
</comment>
<evidence type="ECO:0000313" key="2">
    <source>
        <dbReference type="Proteomes" id="UP000721861"/>
    </source>
</evidence>
<dbReference type="RefSeq" id="WP_212232025.1">
    <property type="nucleotide sequence ID" value="NZ_JAGUCN010000053.1"/>
</dbReference>
<keyword evidence="2" id="KW-1185">Reference proteome</keyword>
<accession>A0ABS5KGJ0</accession>
<sequence length="76" mass="9071">MKNNITIQMTSDEAIVLYEFLCRFNNQKETTDLQDQSEQRALWDIETILEKQLIDTFKSDYLAIVEQARNKIRDKD</sequence>
<evidence type="ECO:0000313" key="1">
    <source>
        <dbReference type="EMBL" id="MBS2214030.1"/>
    </source>
</evidence>
<name>A0ABS5KGJ0_9BACT</name>
<dbReference type="EMBL" id="JAGUCN010000053">
    <property type="protein sequence ID" value="MBS2214030.1"/>
    <property type="molecule type" value="Genomic_DNA"/>
</dbReference>
<organism evidence="1 2">
    <name type="scientific">Carboxylicivirga mesophila</name>
    <dbReference type="NCBI Taxonomy" id="1166478"/>
    <lineage>
        <taxon>Bacteria</taxon>
        <taxon>Pseudomonadati</taxon>
        <taxon>Bacteroidota</taxon>
        <taxon>Bacteroidia</taxon>
        <taxon>Marinilabiliales</taxon>
        <taxon>Marinilabiliaceae</taxon>
        <taxon>Carboxylicivirga</taxon>
    </lineage>
</organism>
<reference evidence="1 2" key="1">
    <citation type="journal article" date="2014" name="Int. J. Syst. Evol. Microbiol.">
        <title>Carboxylicivirga gen. nov. in the family Marinilabiliaceae with two novel species, Carboxylicivirga mesophila sp. nov. and Carboxylicivirga taeanensis sp. nov., and reclassification of Cytophaga fermentans as Saccharicrinis fermentans gen. nov., comb. nov.</title>
        <authorList>
            <person name="Yang S.H."/>
            <person name="Seo H.S."/>
            <person name="Woo J.H."/>
            <person name="Oh H.M."/>
            <person name="Jang H."/>
            <person name="Lee J.H."/>
            <person name="Kim S.J."/>
            <person name="Kwon K.K."/>
        </authorList>
    </citation>
    <scope>NUCLEOTIDE SEQUENCE [LARGE SCALE GENOMIC DNA]</scope>
    <source>
        <strain evidence="1 2">JCM 18290</strain>
    </source>
</reference>
<gene>
    <name evidence="1" type="ORF">KEM09_21660</name>
</gene>